<keyword evidence="6 10" id="KW-0653">Protein transport</keyword>
<proteinExistence type="inferred from homology"/>
<evidence type="ECO:0000313" key="16">
    <source>
        <dbReference type="Proteomes" id="UP000831534"/>
    </source>
</evidence>
<evidence type="ECO:0000256" key="1">
    <source>
        <dbReference type="ARBA" id="ARBA00004651"/>
    </source>
</evidence>
<feature type="domain" description="SecDF P1 head subdomain" evidence="14">
    <location>
        <begin position="311"/>
        <end position="418"/>
    </location>
</feature>
<dbReference type="GO" id="GO:0006605">
    <property type="term" value="P:protein targeting"/>
    <property type="evidence" value="ECO:0007669"/>
    <property type="project" value="UniProtKB-UniRule"/>
</dbReference>
<dbReference type="InterPro" id="IPR022813">
    <property type="entry name" value="SecD/SecF_arch_bac"/>
</dbReference>
<comment type="subcellular location">
    <subcellularLocation>
        <location evidence="1 10">Cell membrane</location>
        <topology evidence="1 10">Multi-pass membrane protein</topology>
    </subcellularLocation>
</comment>
<evidence type="ECO:0000256" key="2">
    <source>
        <dbReference type="ARBA" id="ARBA00022448"/>
    </source>
</evidence>
<dbReference type="InterPro" id="IPR022646">
    <property type="entry name" value="SecD/SecF_CS"/>
</dbReference>
<evidence type="ECO:0000256" key="5">
    <source>
        <dbReference type="ARBA" id="ARBA00022692"/>
    </source>
</evidence>
<dbReference type="InterPro" id="IPR055344">
    <property type="entry name" value="SecD_SecF_C_bact"/>
</dbReference>
<keyword evidence="7 10" id="KW-1133">Transmembrane helix</keyword>
<feature type="transmembrane region" description="Helical" evidence="10">
    <location>
        <begin position="444"/>
        <end position="461"/>
    </location>
</feature>
<evidence type="ECO:0000259" key="11">
    <source>
        <dbReference type="Pfam" id="PF02355"/>
    </source>
</evidence>
<dbReference type="RefSeq" id="WP_027008598.1">
    <property type="nucleotide sequence ID" value="NZ_CP091521.1"/>
</dbReference>
<evidence type="ECO:0000256" key="7">
    <source>
        <dbReference type="ARBA" id="ARBA00022989"/>
    </source>
</evidence>
<protein>
    <recommendedName>
        <fullName evidence="10">Protein translocase subunit SecD</fullName>
    </recommendedName>
</protein>
<evidence type="ECO:0000259" key="13">
    <source>
        <dbReference type="Pfam" id="PF21760"/>
    </source>
</evidence>
<dbReference type="Proteomes" id="UP000831534">
    <property type="component" value="Chromosome"/>
</dbReference>
<organism evidence="15 16">
    <name type="scientific">Conchiformibius kuhniae</name>
    <dbReference type="NCBI Taxonomy" id="211502"/>
    <lineage>
        <taxon>Bacteria</taxon>
        <taxon>Pseudomonadati</taxon>
        <taxon>Pseudomonadota</taxon>
        <taxon>Betaproteobacteria</taxon>
        <taxon>Neisseriales</taxon>
        <taxon>Neisseriaceae</taxon>
        <taxon>Conchiformibius</taxon>
    </lineage>
</organism>
<evidence type="ECO:0000256" key="3">
    <source>
        <dbReference type="ARBA" id="ARBA00022475"/>
    </source>
</evidence>
<feature type="domain" description="Protein translocase subunit SecDF P1" evidence="13">
    <location>
        <begin position="224"/>
        <end position="282"/>
    </location>
</feature>
<reference evidence="15" key="2">
    <citation type="submission" date="2024-09" db="EMBL/GenBank/DDBJ databases">
        <authorList>
            <person name="Veyrier F.J."/>
        </authorList>
    </citation>
    <scope>NUCLEOTIDE SEQUENCE</scope>
    <source>
        <strain evidence="15">17694</strain>
    </source>
</reference>
<feature type="transmembrane region" description="Helical" evidence="10">
    <location>
        <begin position="565"/>
        <end position="591"/>
    </location>
</feature>
<feature type="transmembrane region" description="Helical" evidence="10">
    <location>
        <begin position="468"/>
        <end position="486"/>
    </location>
</feature>
<feature type="transmembrane region" description="Helical" evidence="10">
    <location>
        <begin position="492"/>
        <end position="510"/>
    </location>
</feature>
<dbReference type="Pfam" id="PF21760">
    <property type="entry name" value="SecD_1st"/>
    <property type="match status" value="1"/>
</dbReference>
<evidence type="ECO:0000259" key="14">
    <source>
        <dbReference type="Pfam" id="PF22599"/>
    </source>
</evidence>
<comment type="subunit">
    <text evidence="10">Forms a complex with SecF. Part of the essential Sec protein translocation apparatus which comprises SecA, SecYEG and auxiliary proteins SecDF-YajC and YidC.</text>
</comment>
<evidence type="ECO:0000313" key="15">
    <source>
        <dbReference type="EMBL" id="UOP05310.2"/>
    </source>
</evidence>
<feature type="transmembrane region" description="Helical" evidence="10">
    <location>
        <begin position="539"/>
        <end position="559"/>
    </location>
</feature>
<evidence type="ECO:0000256" key="6">
    <source>
        <dbReference type="ARBA" id="ARBA00022927"/>
    </source>
</evidence>
<comment type="similarity">
    <text evidence="10">Belongs to the SecD/SecF family. SecD subfamily.</text>
</comment>
<dbReference type="GO" id="GO:0043952">
    <property type="term" value="P:protein transport by the Sec complex"/>
    <property type="evidence" value="ECO:0007669"/>
    <property type="project" value="UniProtKB-UniRule"/>
</dbReference>
<evidence type="ECO:0000256" key="8">
    <source>
        <dbReference type="ARBA" id="ARBA00023010"/>
    </source>
</evidence>
<evidence type="ECO:0000256" key="9">
    <source>
        <dbReference type="ARBA" id="ARBA00023136"/>
    </source>
</evidence>
<dbReference type="Pfam" id="PF22599">
    <property type="entry name" value="SecDF_P1_head"/>
    <property type="match status" value="1"/>
</dbReference>
<keyword evidence="5 10" id="KW-0812">Transmembrane</keyword>
<dbReference type="InterPro" id="IPR054384">
    <property type="entry name" value="SecDF_P1_head"/>
</dbReference>
<dbReference type="PANTHER" id="PTHR30081">
    <property type="entry name" value="PROTEIN-EXPORT MEMBRANE PROTEIN SEC"/>
    <property type="match status" value="1"/>
</dbReference>
<dbReference type="Gene3D" id="3.30.1360.200">
    <property type="match status" value="1"/>
</dbReference>
<dbReference type="GO" id="GO:0065002">
    <property type="term" value="P:intracellular protein transmembrane transport"/>
    <property type="evidence" value="ECO:0007669"/>
    <property type="project" value="UniProtKB-UniRule"/>
</dbReference>
<dbReference type="KEGG" id="ckh:LVJ77_03665"/>
<keyword evidence="8 10" id="KW-0811">Translocation</keyword>
<keyword evidence="9 10" id="KW-0472">Membrane</keyword>
<feature type="domain" description="Protein export membrane protein SecD/SecF C-terminal" evidence="11">
    <location>
        <begin position="420"/>
        <end position="590"/>
    </location>
</feature>
<accession>A0A8T9MTU9</accession>
<comment type="function">
    <text evidence="10">Part of the Sec protein translocase complex. Interacts with the SecYEG preprotein conducting channel. SecDF uses the proton motive force (PMF) to complete protein translocation after the ATP-dependent function of SecA.</text>
</comment>
<dbReference type="GO" id="GO:0015450">
    <property type="term" value="F:protein-transporting ATPase activity"/>
    <property type="evidence" value="ECO:0007669"/>
    <property type="project" value="InterPro"/>
</dbReference>
<dbReference type="FunFam" id="1.20.1640.10:FF:000004">
    <property type="entry name" value="Protein translocase subunit SecD"/>
    <property type="match status" value="1"/>
</dbReference>
<dbReference type="NCBIfam" id="TIGR00916">
    <property type="entry name" value="2A0604s01"/>
    <property type="match status" value="1"/>
</dbReference>
<dbReference type="InterPro" id="IPR027398">
    <property type="entry name" value="SecD-TM"/>
</dbReference>
<dbReference type="FunFam" id="3.30.70.3400:FF:000001">
    <property type="entry name" value="Protein translocase subunit SecD"/>
    <property type="match status" value="1"/>
</dbReference>
<comment type="caution">
    <text evidence="10">Lacks conserved residue(s) required for the propagation of feature annotation.</text>
</comment>
<evidence type="ECO:0000259" key="12">
    <source>
        <dbReference type="Pfam" id="PF13721"/>
    </source>
</evidence>
<dbReference type="AlphaFoldDB" id="A0A8T9MTU9"/>
<dbReference type="EMBL" id="CP091521">
    <property type="protein sequence ID" value="UOP05310.2"/>
    <property type="molecule type" value="Genomic_DNA"/>
</dbReference>
<dbReference type="HAMAP" id="MF_01463_B">
    <property type="entry name" value="SecD_B"/>
    <property type="match status" value="1"/>
</dbReference>
<gene>
    <name evidence="10 15" type="primary">secD</name>
    <name evidence="15" type="ORF">LVJ77_03665</name>
</gene>
<evidence type="ECO:0000256" key="10">
    <source>
        <dbReference type="HAMAP-Rule" id="MF_01463"/>
    </source>
</evidence>
<feature type="domain" description="SecD export protein N-terminal TM" evidence="12">
    <location>
        <begin position="1"/>
        <end position="102"/>
    </location>
</feature>
<dbReference type="InterPro" id="IPR048631">
    <property type="entry name" value="SecD_1st"/>
</dbReference>
<dbReference type="Pfam" id="PF02355">
    <property type="entry name" value="SecD_SecF_C"/>
    <property type="match status" value="1"/>
</dbReference>
<evidence type="ECO:0000256" key="4">
    <source>
        <dbReference type="ARBA" id="ARBA00022519"/>
    </source>
</evidence>
<keyword evidence="4" id="KW-0997">Cell inner membrane</keyword>
<dbReference type="NCBIfam" id="TIGR01129">
    <property type="entry name" value="secD"/>
    <property type="match status" value="1"/>
</dbReference>
<reference evidence="15" key="1">
    <citation type="journal article" date="2022" name="Res Sq">
        <title>Evolution of multicellular longitudinally dividing oral cavity symbionts (Neisseriaceae).</title>
        <authorList>
            <person name="Nyongesa S."/>
            <person name="Weber P."/>
            <person name="Bernet E."/>
            <person name="Pullido F."/>
            <person name="Nieckarz M."/>
            <person name="Delaby M."/>
            <person name="Nieves C."/>
            <person name="Viehboeck T."/>
            <person name="Krause N."/>
            <person name="Rivera-Millot A."/>
            <person name="Nakamura A."/>
            <person name="Vischer N."/>
            <person name="VanNieuwenhze M."/>
            <person name="Brun Y."/>
            <person name="Cava F."/>
            <person name="Bulgheresi S."/>
            <person name="Veyrier F."/>
        </authorList>
    </citation>
    <scope>NUCLEOTIDE SEQUENCE</scope>
    <source>
        <strain evidence="15">17694</strain>
    </source>
</reference>
<sequence>MNRYPLWKYLLIVFTVVLALVYTLPNFYGVTPAIQISTNRQSLSVNDDTQKQVEHALQQAKITHGGMFFAGGSLKVRVSDADKISARDAIDAALGEGYIVAQNQISNSPEWLGKINANPMFLGLDLRGGVHFTMQVDMKAALDKTLDRYAGDIRRELRKLKIRTGSVQKSGNSLTVPFQDEADLKTAFPELQKLLEGVTLAAEGNRLTLTLPDALLQQIRSDAVKQNINTLHNRVNELGTAEPVIQQAGADRIVVQLPGMTDTAKAKDIIGRTATLEVRMVSEDPALLQQAQAGNVPEGYEMLSGGSGADQYTLLVSKQVELTGDNINAAQAGFDQHEKPAVNINLDSAGASIFADLTAANKNKIMAMVLIDQGKSEIVTAPRINEPITGGRVQITGNFSTAETHDVSLLLRAGSLAAPMEIVEERTIGPSLGAENIKKGIDSTVWGFAAVAVFMVFYYRLFGVFSTIALSANLLFLFAILSALQATLTLPGIAAMALTLGMAIDSNVLINERIREELRNGQKPQIAIKEGYDHAWDTILDSNLTSLIAGIALLVFGSGPVRGFAIVHCLGILTSIYSSVVVSRALVNLWYGRRRKLKKLSIGVSYPPVLDREIPTADTERK</sequence>
<dbReference type="Pfam" id="PF07549">
    <property type="entry name" value="Sec_GG"/>
    <property type="match status" value="1"/>
</dbReference>
<name>A0A8T9MTU9_9NEIS</name>
<keyword evidence="2 10" id="KW-0813">Transport</keyword>
<keyword evidence="3 10" id="KW-1003">Cell membrane</keyword>
<dbReference type="InterPro" id="IPR048634">
    <property type="entry name" value="SecD_SecF_C"/>
</dbReference>
<dbReference type="SUPFAM" id="SSF82866">
    <property type="entry name" value="Multidrug efflux transporter AcrB transmembrane domain"/>
    <property type="match status" value="1"/>
</dbReference>
<dbReference type="Gene3D" id="1.20.1640.10">
    <property type="entry name" value="Multidrug efflux transporter AcrB transmembrane domain"/>
    <property type="match status" value="1"/>
</dbReference>
<keyword evidence="16" id="KW-1185">Reference proteome</keyword>
<dbReference type="GO" id="GO:0005886">
    <property type="term" value="C:plasma membrane"/>
    <property type="evidence" value="ECO:0007669"/>
    <property type="project" value="UniProtKB-SubCell"/>
</dbReference>
<dbReference type="InterPro" id="IPR005791">
    <property type="entry name" value="SecD"/>
</dbReference>
<dbReference type="Gene3D" id="3.30.70.3400">
    <property type="match status" value="2"/>
</dbReference>
<dbReference type="Pfam" id="PF13721">
    <property type="entry name" value="SecD-TM1"/>
    <property type="match status" value="1"/>
</dbReference>
<dbReference type="PANTHER" id="PTHR30081:SF1">
    <property type="entry name" value="PROTEIN TRANSLOCASE SUBUNIT SECD"/>
    <property type="match status" value="1"/>
</dbReference>
<dbReference type="FunFam" id="3.30.1360.200:FF:000002">
    <property type="entry name" value="Preprotein translocase subunit SecD"/>
    <property type="match status" value="1"/>
</dbReference>